<proteinExistence type="predicted"/>
<dbReference type="EMBL" id="AP019376">
    <property type="protein sequence ID" value="BBH91396.1"/>
    <property type="molecule type" value="Genomic_DNA"/>
</dbReference>
<gene>
    <name evidence="2" type="ORF">KTC_61470</name>
</gene>
<feature type="region of interest" description="Disordered" evidence="1">
    <location>
        <begin position="1"/>
        <end position="25"/>
    </location>
</feature>
<organism evidence="2">
    <name type="scientific">Thermosporothrix sp. COM3</name>
    <dbReference type="NCBI Taxonomy" id="2490863"/>
    <lineage>
        <taxon>Bacteria</taxon>
        <taxon>Bacillati</taxon>
        <taxon>Chloroflexota</taxon>
        <taxon>Ktedonobacteria</taxon>
        <taxon>Ktedonobacterales</taxon>
        <taxon>Thermosporotrichaceae</taxon>
        <taxon>Thermosporothrix</taxon>
    </lineage>
</organism>
<sequence length="62" mass="6654">MREYASPQGIRLARPAARDDGAEKGLDKDVSMWHTNEASNAGSLLKVPVAAKQEAHAVLAPR</sequence>
<feature type="compositionally biased region" description="Basic and acidic residues" evidence="1">
    <location>
        <begin position="16"/>
        <end position="25"/>
    </location>
</feature>
<reference evidence="2" key="1">
    <citation type="submission" date="2018-12" db="EMBL/GenBank/DDBJ databases">
        <title>Novel natural products biosynthetic potential of the class Ktedonobacteria.</title>
        <authorList>
            <person name="Zheng Y."/>
            <person name="Saitou A."/>
            <person name="Wang C.M."/>
            <person name="Toyoda A."/>
            <person name="Minakuchi Y."/>
            <person name="Sekiguchi Y."/>
            <person name="Ueda K."/>
            <person name="Takano H."/>
            <person name="Sakai Y."/>
            <person name="Yokota A."/>
            <person name="Yabe S."/>
        </authorList>
    </citation>
    <scope>NUCLEOTIDE SEQUENCE</scope>
    <source>
        <strain evidence="2">COM3</strain>
    </source>
</reference>
<protein>
    <submittedName>
        <fullName evidence="2">Uncharacterized protein</fullName>
    </submittedName>
</protein>
<name>A0A455SUU1_9CHLR</name>
<evidence type="ECO:0000256" key="1">
    <source>
        <dbReference type="SAM" id="MobiDB-lite"/>
    </source>
</evidence>
<evidence type="ECO:0000313" key="2">
    <source>
        <dbReference type="EMBL" id="BBH91396.1"/>
    </source>
</evidence>
<dbReference type="AlphaFoldDB" id="A0A455SUU1"/>
<accession>A0A455SUU1</accession>